<feature type="non-terminal residue" evidence="2">
    <location>
        <position position="243"/>
    </location>
</feature>
<organism evidence="2 3">
    <name type="scientific">Pristionchus entomophagus</name>
    <dbReference type="NCBI Taxonomy" id="358040"/>
    <lineage>
        <taxon>Eukaryota</taxon>
        <taxon>Metazoa</taxon>
        <taxon>Ecdysozoa</taxon>
        <taxon>Nematoda</taxon>
        <taxon>Chromadorea</taxon>
        <taxon>Rhabditida</taxon>
        <taxon>Rhabditina</taxon>
        <taxon>Diplogasteromorpha</taxon>
        <taxon>Diplogasteroidea</taxon>
        <taxon>Neodiplogasteridae</taxon>
        <taxon>Pristionchus</taxon>
    </lineage>
</organism>
<dbReference type="AlphaFoldDB" id="A0AAV5TUI4"/>
<evidence type="ECO:0000256" key="1">
    <source>
        <dbReference type="SAM" id="MobiDB-lite"/>
    </source>
</evidence>
<evidence type="ECO:0000313" key="3">
    <source>
        <dbReference type="Proteomes" id="UP001432027"/>
    </source>
</evidence>
<evidence type="ECO:0000313" key="2">
    <source>
        <dbReference type="EMBL" id="GMS98071.1"/>
    </source>
</evidence>
<sequence>GGEEVELLAIRCHHVLGRVEHSKVGGAVDDDSLDRDEESSVEADQTVRLDSLDQAVRQTFELSAFGLSDVSGETGSGEVERVHEAQRSGSCGSSGDEVAEEEPTEVLLLVDPFEEYVLERVLEGEVEGLCREVTDDVGQIASATGSESLLLGHTHEHIHDTLVTLISSNTLRDILNLEQQLDAFDGCDGGLGDGGRRASRGQIEEELRRVERLGLLLLLLRCSRCCSSASLVRAHLSARVVKK</sequence>
<comment type="caution">
    <text evidence="2">The sequence shown here is derived from an EMBL/GenBank/DDBJ whole genome shotgun (WGS) entry which is preliminary data.</text>
</comment>
<name>A0AAV5TUI4_9BILA</name>
<gene>
    <name evidence="2" type="ORF">PENTCL1PPCAC_20246</name>
</gene>
<protein>
    <submittedName>
        <fullName evidence="2">Uncharacterized protein</fullName>
    </submittedName>
</protein>
<feature type="non-terminal residue" evidence="2">
    <location>
        <position position="1"/>
    </location>
</feature>
<reference evidence="2" key="1">
    <citation type="submission" date="2023-10" db="EMBL/GenBank/DDBJ databases">
        <title>Genome assembly of Pristionchus species.</title>
        <authorList>
            <person name="Yoshida K."/>
            <person name="Sommer R.J."/>
        </authorList>
    </citation>
    <scope>NUCLEOTIDE SEQUENCE</scope>
    <source>
        <strain evidence="2">RS0144</strain>
    </source>
</reference>
<dbReference type="Proteomes" id="UP001432027">
    <property type="component" value="Unassembled WGS sequence"/>
</dbReference>
<feature type="region of interest" description="Disordered" evidence="1">
    <location>
        <begin position="73"/>
        <end position="102"/>
    </location>
</feature>
<keyword evidence="3" id="KW-1185">Reference proteome</keyword>
<proteinExistence type="predicted"/>
<accession>A0AAV5TUI4</accession>
<dbReference type="EMBL" id="BTSX01000005">
    <property type="protein sequence ID" value="GMS98071.1"/>
    <property type="molecule type" value="Genomic_DNA"/>
</dbReference>